<protein>
    <submittedName>
        <fullName evidence="2">Uncharacterized protein</fullName>
    </submittedName>
</protein>
<proteinExistence type="predicted"/>
<sequence length="30" mass="3610">FVLFVILNFVLFVILNLFQDLSPRQLEMLK</sequence>
<keyword evidence="1" id="KW-0812">Transmembrane</keyword>
<gene>
    <name evidence="2" type="ORF">AVDCRST_MAG96-1958</name>
</gene>
<organism evidence="2">
    <name type="scientific">uncultured Segetibacter sp</name>
    <dbReference type="NCBI Taxonomy" id="481133"/>
    <lineage>
        <taxon>Bacteria</taxon>
        <taxon>Pseudomonadati</taxon>
        <taxon>Bacteroidota</taxon>
        <taxon>Chitinophagia</taxon>
        <taxon>Chitinophagales</taxon>
        <taxon>Chitinophagaceae</taxon>
        <taxon>Segetibacter</taxon>
        <taxon>environmental samples</taxon>
    </lineage>
</organism>
<name>A0A6J4SJJ0_9BACT</name>
<dbReference type="EMBL" id="CADCVN010000755">
    <property type="protein sequence ID" value="CAA9500787.1"/>
    <property type="molecule type" value="Genomic_DNA"/>
</dbReference>
<keyword evidence="1" id="KW-1133">Transmembrane helix</keyword>
<feature type="transmembrane region" description="Helical" evidence="1">
    <location>
        <begin position="6"/>
        <end position="22"/>
    </location>
</feature>
<keyword evidence="1" id="KW-0472">Membrane</keyword>
<reference evidence="2" key="1">
    <citation type="submission" date="2020-02" db="EMBL/GenBank/DDBJ databases">
        <authorList>
            <person name="Meier V. D."/>
        </authorList>
    </citation>
    <scope>NUCLEOTIDE SEQUENCE</scope>
    <source>
        <strain evidence="2">AVDCRST_MAG96</strain>
    </source>
</reference>
<feature type="non-terminal residue" evidence="2">
    <location>
        <position position="1"/>
    </location>
</feature>
<evidence type="ECO:0000256" key="1">
    <source>
        <dbReference type="SAM" id="Phobius"/>
    </source>
</evidence>
<dbReference type="AlphaFoldDB" id="A0A6J4SJJ0"/>
<accession>A0A6J4SJJ0</accession>
<evidence type="ECO:0000313" key="2">
    <source>
        <dbReference type="EMBL" id="CAA9500787.1"/>
    </source>
</evidence>